<reference evidence="1" key="1">
    <citation type="journal article" date="2021" name="Proc. Natl. Acad. Sci. U.S.A.">
        <title>A Catalog of Tens of Thousands of Viruses from Human Metagenomes Reveals Hidden Associations with Chronic Diseases.</title>
        <authorList>
            <person name="Tisza M.J."/>
            <person name="Buck C.B."/>
        </authorList>
    </citation>
    <scope>NUCLEOTIDE SEQUENCE</scope>
    <source>
        <strain evidence="1">CtwDi18</strain>
    </source>
</reference>
<sequence length="163" mass="18252">MKLEREALMHYLDSSFDISKDSPSWFLIGKDIEDMSVELNPDTETTKNILGETTVKDNGYEPSMSADPYYANPDDSIYEKLRDIAMNRLKGDKCKTRLLEVIIDDTSSTSYKAWMEDVIVKPQSYGGDTSGVTIPFDVLFDGNRKEGTVTITAGVPTFTPKES</sequence>
<protein>
    <submittedName>
        <fullName evidence="1">Uncharacterized protein</fullName>
    </submittedName>
</protein>
<name>A0A8S5T9V2_9CAUD</name>
<proteinExistence type="predicted"/>
<accession>A0A8S5T9V2</accession>
<evidence type="ECO:0000313" key="1">
    <source>
        <dbReference type="EMBL" id="DAF59912.1"/>
    </source>
</evidence>
<dbReference type="EMBL" id="BK032778">
    <property type="protein sequence ID" value="DAF59912.1"/>
    <property type="molecule type" value="Genomic_DNA"/>
</dbReference>
<organism evidence="1">
    <name type="scientific">Siphoviridae sp. ctwDi18</name>
    <dbReference type="NCBI Taxonomy" id="2827970"/>
    <lineage>
        <taxon>Viruses</taxon>
        <taxon>Duplodnaviria</taxon>
        <taxon>Heunggongvirae</taxon>
        <taxon>Uroviricota</taxon>
        <taxon>Caudoviricetes</taxon>
    </lineage>
</organism>